<dbReference type="Proteomes" id="UP001150907">
    <property type="component" value="Unassembled WGS sequence"/>
</dbReference>
<dbReference type="EMBL" id="JANBQF010000575">
    <property type="protein sequence ID" value="KAJ2000158.1"/>
    <property type="molecule type" value="Genomic_DNA"/>
</dbReference>
<accession>A0A9W8B8W1</accession>
<comment type="caution">
    <text evidence="2">The sequence shown here is derived from an EMBL/GenBank/DDBJ whole genome shotgun (WGS) entry which is preliminary data.</text>
</comment>
<protein>
    <submittedName>
        <fullName evidence="2">Uncharacterized protein</fullName>
    </submittedName>
</protein>
<organism evidence="2 3">
    <name type="scientific">Coemansia thaxteri</name>
    <dbReference type="NCBI Taxonomy" id="2663907"/>
    <lineage>
        <taxon>Eukaryota</taxon>
        <taxon>Fungi</taxon>
        <taxon>Fungi incertae sedis</taxon>
        <taxon>Zoopagomycota</taxon>
        <taxon>Kickxellomycotina</taxon>
        <taxon>Kickxellomycetes</taxon>
        <taxon>Kickxellales</taxon>
        <taxon>Kickxellaceae</taxon>
        <taxon>Coemansia</taxon>
    </lineage>
</organism>
<gene>
    <name evidence="2" type="ORF">H4R26_004747</name>
</gene>
<name>A0A9W8B8W1_9FUNG</name>
<feature type="region of interest" description="Disordered" evidence="1">
    <location>
        <begin position="1"/>
        <end position="21"/>
    </location>
</feature>
<evidence type="ECO:0000256" key="1">
    <source>
        <dbReference type="SAM" id="MobiDB-lite"/>
    </source>
</evidence>
<dbReference type="AlphaFoldDB" id="A0A9W8B8W1"/>
<evidence type="ECO:0000313" key="2">
    <source>
        <dbReference type="EMBL" id="KAJ2000158.1"/>
    </source>
</evidence>
<feature type="region of interest" description="Disordered" evidence="1">
    <location>
        <begin position="213"/>
        <end position="250"/>
    </location>
</feature>
<reference evidence="2" key="1">
    <citation type="submission" date="2022-07" db="EMBL/GenBank/DDBJ databases">
        <title>Phylogenomic reconstructions and comparative analyses of Kickxellomycotina fungi.</title>
        <authorList>
            <person name="Reynolds N.K."/>
            <person name="Stajich J.E."/>
            <person name="Barry K."/>
            <person name="Grigoriev I.V."/>
            <person name="Crous P."/>
            <person name="Smith M.E."/>
        </authorList>
    </citation>
    <scope>NUCLEOTIDE SEQUENCE</scope>
    <source>
        <strain evidence="2">IMI 214461</strain>
    </source>
</reference>
<sequence length="459" mass="48949">MIGLSGTPEPGQPPAPDSLYTGKIGCGGIDLAEEEEEVLFSGKMACTTNFAAQKRSQPGKWNWSECSSSPPRPEPAPCLVPRYARGDLYVDVVPPTRLHGFDYGSAVSCLAPYMASAAETAAEAAAETAAETTAETTEETAAYGFASMQSHLLPFLALFVGMLPEDGVDLGGVATNDECLDSGPSRRTPRRVSSIAAAARSADYYSQLDMEADDSPWRSTCSRRKGATKAVQSRAKRPPPTAAKVDSGVPASVEAVSTKVDSSVSAPAESISDKVDSSVSAPVEAMSAKDMRDYADRVYAKAVKSGMSIQGLLNQEKVVVVVTGADDCSPSLEQLTAEPFVPIVICSPGTGPSHSIVDHRRPPGSTKPRNPTQGYHDYAIEEYPVPLDPDKFLAAQRSKFDKWCQGLDGIASVDLKLFAPEITCQSNPVYSAPLCRSCLVRQVDCPCRFQGIRYFVELT</sequence>
<dbReference type="OrthoDB" id="1667110at2759"/>
<evidence type="ECO:0000313" key="3">
    <source>
        <dbReference type="Proteomes" id="UP001150907"/>
    </source>
</evidence>
<feature type="non-terminal residue" evidence="2">
    <location>
        <position position="459"/>
    </location>
</feature>
<proteinExistence type="predicted"/>
<keyword evidence="3" id="KW-1185">Reference proteome</keyword>